<organism evidence="2 3">
    <name type="scientific">Gossypium hirsutum</name>
    <name type="common">Upland cotton</name>
    <name type="synonym">Gossypium mexicanum</name>
    <dbReference type="NCBI Taxonomy" id="3635"/>
    <lineage>
        <taxon>Eukaryota</taxon>
        <taxon>Viridiplantae</taxon>
        <taxon>Streptophyta</taxon>
        <taxon>Embryophyta</taxon>
        <taxon>Tracheophyta</taxon>
        <taxon>Spermatophyta</taxon>
        <taxon>Magnoliopsida</taxon>
        <taxon>eudicotyledons</taxon>
        <taxon>Gunneridae</taxon>
        <taxon>Pentapetalae</taxon>
        <taxon>rosids</taxon>
        <taxon>malvids</taxon>
        <taxon>Malvales</taxon>
        <taxon>Malvaceae</taxon>
        <taxon>Malvoideae</taxon>
        <taxon>Gossypium</taxon>
    </lineage>
</organism>
<dbReference type="PANTHER" id="PTHR34482">
    <property type="entry name" value="DNA DAMAGE-INDUCIBLE PROTEIN 1-LIKE"/>
    <property type="match status" value="1"/>
</dbReference>
<evidence type="ECO:0000259" key="1">
    <source>
        <dbReference type="Pfam" id="PF03732"/>
    </source>
</evidence>
<name>A0A1U8P809_GOSHI</name>
<keyword evidence="2" id="KW-1185">Reference proteome</keyword>
<sequence length="248" mass="29331">MTCSPDDYLRCAVSLLKEEAYHWWKTIEAVVPTEKLTWEFFQGEFKKKYVGKRYLDKKKREILDLRQGNWTVAEYEREFVYLSRYALEIIPTEEDMCVQFEEGLNDEIRMMIGGTKIREFVVLSDLAQKMEEVYNRKMKQERRNKESYKRSSSKSFSAFLIKKFKEDSIRATSLPERLKTRVTQPDRGISIRSVASEASVQNTPRSKCQHCGKYHLGECRGKIGACYKCGTIYHFIRNYTLLQKDEEE</sequence>
<dbReference type="InterPro" id="IPR005162">
    <property type="entry name" value="Retrotrans_gag_dom"/>
</dbReference>
<dbReference type="Pfam" id="PF03732">
    <property type="entry name" value="Retrotrans_gag"/>
    <property type="match status" value="1"/>
</dbReference>
<dbReference type="AlphaFoldDB" id="A0A1U8P809"/>
<dbReference type="RefSeq" id="XP_016747275.1">
    <property type="nucleotide sequence ID" value="XM_016891786.1"/>
</dbReference>
<reference evidence="3" key="2">
    <citation type="submission" date="2025-08" db="UniProtKB">
        <authorList>
            <consortium name="RefSeq"/>
        </authorList>
    </citation>
    <scope>IDENTIFICATION</scope>
</reference>
<dbReference type="KEGG" id="ghi:107956031"/>
<protein>
    <recommendedName>
        <fullName evidence="1">Retrotransposon gag domain-containing protein</fullName>
    </recommendedName>
</protein>
<dbReference type="GeneID" id="107956031"/>
<evidence type="ECO:0000313" key="2">
    <source>
        <dbReference type="Proteomes" id="UP000818029"/>
    </source>
</evidence>
<proteinExistence type="predicted"/>
<dbReference type="PANTHER" id="PTHR34482:SF36">
    <property type="entry name" value="RETROTRANSPOSON GAG DOMAIN-CONTAINING PROTEIN"/>
    <property type="match status" value="1"/>
</dbReference>
<dbReference type="PaxDb" id="3635-A0A1U8P809"/>
<accession>A0A1U8P809</accession>
<gene>
    <name evidence="3" type="primary">LOC107956031</name>
</gene>
<dbReference type="Proteomes" id="UP000818029">
    <property type="component" value="Chromosome A12"/>
</dbReference>
<evidence type="ECO:0000313" key="3">
    <source>
        <dbReference type="RefSeq" id="XP_016747275.1"/>
    </source>
</evidence>
<reference evidence="2" key="1">
    <citation type="journal article" date="2020" name="Nat. Genet.">
        <title>Genomic diversifications of five Gossypium allopolyploid species and their impact on cotton improvement.</title>
        <authorList>
            <person name="Chen Z.J."/>
            <person name="Sreedasyam A."/>
            <person name="Ando A."/>
            <person name="Song Q."/>
            <person name="De Santiago L.M."/>
            <person name="Hulse-Kemp A.M."/>
            <person name="Ding M."/>
            <person name="Ye W."/>
            <person name="Kirkbride R.C."/>
            <person name="Jenkins J."/>
            <person name="Plott C."/>
            <person name="Lovell J."/>
            <person name="Lin Y.M."/>
            <person name="Vaughn R."/>
            <person name="Liu B."/>
            <person name="Simpson S."/>
            <person name="Scheffler B.E."/>
            <person name="Wen L."/>
            <person name="Saski C.A."/>
            <person name="Grover C.E."/>
            <person name="Hu G."/>
            <person name="Conover J.L."/>
            <person name="Carlson J.W."/>
            <person name="Shu S."/>
            <person name="Boston L.B."/>
            <person name="Williams M."/>
            <person name="Peterson D.G."/>
            <person name="McGee K."/>
            <person name="Jones D.C."/>
            <person name="Wendel J.F."/>
            <person name="Stelly D.M."/>
            <person name="Grimwood J."/>
            <person name="Schmutz J."/>
        </authorList>
    </citation>
    <scope>NUCLEOTIDE SEQUENCE [LARGE SCALE GENOMIC DNA]</scope>
    <source>
        <strain evidence="2">cv. TM-1</strain>
    </source>
</reference>
<feature type="domain" description="Retrotransposon gag" evidence="1">
    <location>
        <begin position="11"/>
        <end position="106"/>
    </location>
</feature>